<dbReference type="InterPro" id="IPR005302">
    <property type="entry name" value="MoCF_Sase_C"/>
</dbReference>
<feature type="domain" description="MOSC" evidence="2">
    <location>
        <begin position="155"/>
        <end position="307"/>
    </location>
</feature>
<comment type="caution">
    <text evidence="3">The sequence shown here is derived from an EMBL/GenBank/DDBJ whole genome shotgun (WGS) entry which is preliminary data.</text>
</comment>
<dbReference type="GO" id="GO:0003824">
    <property type="term" value="F:catalytic activity"/>
    <property type="evidence" value="ECO:0007669"/>
    <property type="project" value="InterPro"/>
</dbReference>
<dbReference type="Proteomes" id="UP001162131">
    <property type="component" value="Unassembled WGS sequence"/>
</dbReference>
<dbReference type="InterPro" id="IPR005303">
    <property type="entry name" value="MOCOS_middle"/>
</dbReference>
<evidence type="ECO:0000256" key="1">
    <source>
        <dbReference type="SAM" id="Phobius"/>
    </source>
</evidence>
<keyword evidence="4" id="KW-1185">Reference proteome</keyword>
<protein>
    <recommendedName>
        <fullName evidence="2">MOSC domain-containing protein</fullName>
    </recommendedName>
</protein>
<sequence length="315" mass="36261">MEVYTYLILGLLLILAIYFLKSKKSSPIIVTDIICYPIKGCGAIHLNEGKISKYGFIEDRRWFLANDKLENITQRENPQIVKIQPRLVYSEEGKLTNMILSYEGMPDFNLEIKELKSEIITVPIWKNPVQSQDEGEAVSNWISDALKLDTRYHLFRCAGEWAVNKRKEYESAVSDDFKTMAPDAAQFLVVCEETFAETASKLPEYKRNDINIHVFRPNIIARGAPRPFDEEWWENFKINDVNFQGIGRCARCRVTTISPKTLEFDYHGEPVSTLRKINGNGVKGYFGMHCVKLNHGTVRLGDEIQVISRRKFPDI</sequence>
<dbReference type="AlphaFoldDB" id="A0AAU9JNG2"/>
<dbReference type="PROSITE" id="PS51340">
    <property type="entry name" value="MOSC"/>
    <property type="match status" value="1"/>
</dbReference>
<evidence type="ECO:0000313" key="3">
    <source>
        <dbReference type="EMBL" id="CAG9325010.1"/>
    </source>
</evidence>
<reference evidence="3" key="1">
    <citation type="submission" date="2021-09" db="EMBL/GenBank/DDBJ databases">
        <authorList>
            <consortium name="AG Swart"/>
            <person name="Singh M."/>
            <person name="Singh A."/>
            <person name="Seah K."/>
            <person name="Emmerich C."/>
        </authorList>
    </citation>
    <scope>NUCLEOTIDE SEQUENCE</scope>
    <source>
        <strain evidence="3">ATCC30299</strain>
    </source>
</reference>
<proteinExistence type="predicted"/>
<dbReference type="GO" id="GO:0030170">
    <property type="term" value="F:pyridoxal phosphate binding"/>
    <property type="evidence" value="ECO:0007669"/>
    <property type="project" value="InterPro"/>
</dbReference>
<dbReference type="PANTHER" id="PTHR14237">
    <property type="entry name" value="MOLYBDOPTERIN COFACTOR SULFURASE MOSC"/>
    <property type="match status" value="1"/>
</dbReference>
<dbReference type="Pfam" id="PF03473">
    <property type="entry name" value="MOSC"/>
    <property type="match status" value="1"/>
</dbReference>
<dbReference type="SUPFAM" id="SSF141673">
    <property type="entry name" value="MOSC N-terminal domain-like"/>
    <property type="match status" value="1"/>
</dbReference>
<evidence type="ECO:0000313" key="4">
    <source>
        <dbReference type="Proteomes" id="UP001162131"/>
    </source>
</evidence>
<accession>A0AAU9JNG2</accession>
<feature type="transmembrane region" description="Helical" evidence="1">
    <location>
        <begin position="6"/>
        <end position="21"/>
    </location>
</feature>
<dbReference type="EMBL" id="CAJZBQ010000037">
    <property type="protein sequence ID" value="CAG9325010.1"/>
    <property type="molecule type" value="Genomic_DNA"/>
</dbReference>
<dbReference type="GO" id="GO:0030151">
    <property type="term" value="F:molybdenum ion binding"/>
    <property type="evidence" value="ECO:0007669"/>
    <property type="project" value="InterPro"/>
</dbReference>
<dbReference type="PANTHER" id="PTHR14237:SF19">
    <property type="entry name" value="MITOCHONDRIAL AMIDOXIME REDUCING COMPONENT 1"/>
    <property type="match status" value="1"/>
</dbReference>
<organism evidence="3 4">
    <name type="scientific">Blepharisma stoltei</name>
    <dbReference type="NCBI Taxonomy" id="1481888"/>
    <lineage>
        <taxon>Eukaryota</taxon>
        <taxon>Sar</taxon>
        <taxon>Alveolata</taxon>
        <taxon>Ciliophora</taxon>
        <taxon>Postciliodesmatophora</taxon>
        <taxon>Heterotrichea</taxon>
        <taxon>Heterotrichida</taxon>
        <taxon>Blepharismidae</taxon>
        <taxon>Blepharisma</taxon>
    </lineage>
</organism>
<name>A0AAU9JNG2_9CILI</name>
<dbReference type="InterPro" id="IPR011037">
    <property type="entry name" value="Pyrv_Knase-like_insert_dom_sf"/>
</dbReference>
<evidence type="ECO:0000259" key="2">
    <source>
        <dbReference type="PROSITE" id="PS51340"/>
    </source>
</evidence>
<gene>
    <name evidence="3" type="ORF">BSTOLATCC_MIC37756</name>
</gene>
<dbReference type="Pfam" id="PF03476">
    <property type="entry name" value="MOSC_N"/>
    <property type="match status" value="1"/>
</dbReference>
<keyword evidence="1" id="KW-1133">Transmembrane helix</keyword>
<keyword evidence="1" id="KW-0812">Transmembrane</keyword>
<keyword evidence="1" id="KW-0472">Membrane</keyword>
<dbReference type="SUPFAM" id="SSF50800">
    <property type="entry name" value="PK beta-barrel domain-like"/>
    <property type="match status" value="1"/>
</dbReference>